<organism evidence="1 2">
    <name type="scientific">Plastoroseomonas hellenica</name>
    <dbReference type="NCBI Taxonomy" id="2687306"/>
    <lineage>
        <taxon>Bacteria</taxon>
        <taxon>Pseudomonadati</taxon>
        <taxon>Pseudomonadota</taxon>
        <taxon>Alphaproteobacteria</taxon>
        <taxon>Acetobacterales</taxon>
        <taxon>Acetobacteraceae</taxon>
        <taxon>Plastoroseomonas</taxon>
    </lineage>
</organism>
<protein>
    <submittedName>
        <fullName evidence="1">Methyltransferase</fullName>
    </submittedName>
</protein>
<evidence type="ECO:0000313" key="2">
    <source>
        <dbReference type="Proteomes" id="UP001196870"/>
    </source>
</evidence>
<reference evidence="2" key="1">
    <citation type="journal article" date="2021" name="Syst. Appl. Microbiol.">
        <title>Roseomonas hellenica sp. nov., isolated from roots of wild-growing Alkanna tinctoria.</title>
        <authorList>
            <person name="Rat A."/>
            <person name="Naranjo H.D."/>
            <person name="Lebbe L."/>
            <person name="Cnockaert M."/>
            <person name="Krigas N."/>
            <person name="Grigoriadou K."/>
            <person name="Maloupa E."/>
            <person name="Willems A."/>
        </authorList>
    </citation>
    <scope>NUCLEOTIDE SEQUENCE [LARGE SCALE GENOMIC DNA]</scope>
    <source>
        <strain evidence="2">LMG 31523</strain>
    </source>
</reference>
<dbReference type="SUPFAM" id="SSF53335">
    <property type="entry name" value="S-adenosyl-L-methionine-dependent methyltransferases"/>
    <property type="match status" value="1"/>
</dbReference>
<comment type="caution">
    <text evidence="1">The sequence shown here is derived from an EMBL/GenBank/DDBJ whole genome shotgun (WGS) entry which is preliminary data.</text>
</comment>
<dbReference type="RefSeq" id="WP_211851518.1">
    <property type="nucleotide sequence ID" value="NZ_JAAGBB010000005.1"/>
</dbReference>
<sequence>MRSWLADPLLVRPFGATGPEVARTLAAQINPGAPGPVVVLWPGLGAITSGLVDRGVRPSRLVLIEADPMICAQLHEHWPMARVIQTDAYAAPILLRRFDEPAAAVVAGLAALLRPARVRLRLVLGCLRASAPGAPFVQVTCLVRSPVPLPRARLRARGSAMIWRNPWPARVWTYRLAFARGDSL</sequence>
<gene>
    <name evidence="1" type="ORF">GXW71_06110</name>
</gene>
<dbReference type="InterPro" id="IPR029063">
    <property type="entry name" value="SAM-dependent_MTases_sf"/>
</dbReference>
<keyword evidence="2" id="KW-1185">Reference proteome</keyword>
<keyword evidence="1" id="KW-0808">Transferase</keyword>
<keyword evidence="1" id="KW-0489">Methyltransferase</keyword>
<dbReference type="GO" id="GO:0032259">
    <property type="term" value="P:methylation"/>
    <property type="evidence" value="ECO:0007669"/>
    <property type="project" value="UniProtKB-KW"/>
</dbReference>
<dbReference type="EMBL" id="JAAGBB010000005">
    <property type="protein sequence ID" value="MBR0663928.1"/>
    <property type="molecule type" value="Genomic_DNA"/>
</dbReference>
<dbReference type="GO" id="GO:0008168">
    <property type="term" value="F:methyltransferase activity"/>
    <property type="evidence" value="ECO:0007669"/>
    <property type="project" value="UniProtKB-KW"/>
</dbReference>
<dbReference type="Gene3D" id="3.40.50.150">
    <property type="entry name" value="Vaccinia Virus protein VP39"/>
    <property type="match status" value="1"/>
</dbReference>
<name>A0ABS5EUE4_9PROT</name>
<dbReference type="Proteomes" id="UP001196870">
    <property type="component" value="Unassembled WGS sequence"/>
</dbReference>
<proteinExistence type="predicted"/>
<evidence type="ECO:0000313" key="1">
    <source>
        <dbReference type="EMBL" id="MBR0663928.1"/>
    </source>
</evidence>
<accession>A0ABS5EUE4</accession>